<reference evidence="2 3" key="1">
    <citation type="submission" date="2024-10" db="EMBL/GenBank/DDBJ databases">
        <title>The Natural Products Discovery Center: Release of the First 8490 Sequenced Strains for Exploring Actinobacteria Biosynthetic Diversity.</title>
        <authorList>
            <person name="Kalkreuter E."/>
            <person name="Kautsar S.A."/>
            <person name="Yang D."/>
            <person name="Bader C.D."/>
            <person name="Teijaro C.N."/>
            <person name="Fluegel L."/>
            <person name="Davis C.M."/>
            <person name="Simpson J.R."/>
            <person name="Lauterbach L."/>
            <person name="Steele A.D."/>
            <person name="Gui C."/>
            <person name="Meng S."/>
            <person name="Li G."/>
            <person name="Viehrig K."/>
            <person name="Ye F."/>
            <person name="Su P."/>
            <person name="Kiefer A.F."/>
            <person name="Nichols A."/>
            <person name="Cepeda A.J."/>
            <person name="Yan W."/>
            <person name="Fan B."/>
            <person name="Jiang Y."/>
            <person name="Adhikari A."/>
            <person name="Zheng C.-J."/>
            <person name="Schuster L."/>
            <person name="Cowan T.M."/>
            <person name="Smanski M.J."/>
            <person name="Chevrette M.G."/>
            <person name="De Carvalho L.P.S."/>
            <person name="Shen B."/>
        </authorList>
    </citation>
    <scope>NUCLEOTIDE SEQUENCE [LARGE SCALE GENOMIC DNA]</scope>
    <source>
        <strain evidence="2 3">NPDC050545</strain>
    </source>
</reference>
<dbReference type="InterPro" id="IPR010982">
    <property type="entry name" value="Lambda_DNA-bd_dom_sf"/>
</dbReference>
<dbReference type="Pfam" id="PF13560">
    <property type="entry name" value="HTH_31"/>
    <property type="match status" value="1"/>
</dbReference>
<dbReference type="InterPro" id="IPR043917">
    <property type="entry name" value="DUF5753"/>
</dbReference>
<dbReference type="PROSITE" id="PS50943">
    <property type="entry name" value="HTH_CROC1"/>
    <property type="match status" value="2"/>
</dbReference>
<sequence>MANFAERLDHALSKRGYTGAQVAAALTTAGIPITRAYVSQLRTGKQTNPTLQVLQALASYLQVSVGWLLGEDYLESGAMQDLQLRAAAIGASASGLSEGSLDLLRDVVDLARRAEGLPARAAVTDLPDAARLSDEARAVLAERLRGLRVSARMSPADVEFALGRGVAAVSAIEEGKLTPAPATVARLLTLYGVTSAHLREHLMTLARGEREPSWYDAADVSPPAATAYALEERASVIRTYQSQVVPPLLQTEAYARAAIQVAGLATPGLTSVDEAVRVLMTRQALLTRPDAPVFWTVVDESALLRAIAGPEVQLAQLDQLIQHAKRPNVSLHIAPLVDPAYMPRTGPFTLWRFAEPYEPDLACAHWIESDELIADTASIEVFHQAFAKLSVITTTRDETLDLLHVHRKRLDP</sequence>
<organism evidence="2 3">
    <name type="scientific">Nonomuraea typhae</name>
    <dbReference type="NCBI Taxonomy" id="2603600"/>
    <lineage>
        <taxon>Bacteria</taxon>
        <taxon>Bacillati</taxon>
        <taxon>Actinomycetota</taxon>
        <taxon>Actinomycetes</taxon>
        <taxon>Streptosporangiales</taxon>
        <taxon>Streptosporangiaceae</taxon>
        <taxon>Nonomuraea</taxon>
    </lineage>
</organism>
<feature type="domain" description="HTH cro/C1-type" evidence="1">
    <location>
        <begin position="144"/>
        <end position="198"/>
    </location>
</feature>
<keyword evidence="3" id="KW-1185">Reference proteome</keyword>
<dbReference type="SUPFAM" id="SSF47413">
    <property type="entry name" value="lambda repressor-like DNA-binding domains"/>
    <property type="match status" value="2"/>
</dbReference>
<comment type="caution">
    <text evidence="2">The sequence shown here is derived from an EMBL/GenBank/DDBJ whole genome shotgun (WGS) entry which is preliminary data.</text>
</comment>
<dbReference type="Gene3D" id="1.10.260.40">
    <property type="entry name" value="lambda repressor-like DNA-binding domains"/>
    <property type="match status" value="2"/>
</dbReference>
<accession>A0ABW7YLH6</accession>
<dbReference type="Proteomes" id="UP001612741">
    <property type="component" value="Unassembled WGS sequence"/>
</dbReference>
<dbReference type="CDD" id="cd00093">
    <property type="entry name" value="HTH_XRE"/>
    <property type="match status" value="1"/>
</dbReference>
<dbReference type="EMBL" id="JBITGY010000001">
    <property type="protein sequence ID" value="MFI6496746.1"/>
    <property type="molecule type" value="Genomic_DNA"/>
</dbReference>
<dbReference type="RefSeq" id="WP_397079077.1">
    <property type="nucleotide sequence ID" value="NZ_JBITGY010000001.1"/>
</dbReference>
<feature type="domain" description="HTH cro/C1-type" evidence="1">
    <location>
        <begin position="33"/>
        <end position="68"/>
    </location>
</feature>
<evidence type="ECO:0000313" key="3">
    <source>
        <dbReference type="Proteomes" id="UP001612741"/>
    </source>
</evidence>
<evidence type="ECO:0000313" key="2">
    <source>
        <dbReference type="EMBL" id="MFI6496746.1"/>
    </source>
</evidence>
<gene>
    <name evidence="2" type="ORF">ACIBG2_05155</name>
</gene>
<dbReference type="SMART" id="SM00530">
    <property type="entry name" value="HTH_XRE"/>
    <property type="match status" value="2"/>
</dbReference>
<dbReference type="InterPro" id="IPR001387">
    <property type="entry name" value="Cro/C1-type_HTH"/>
</dbReference>
<name>A0ABW7YLH6_9ACTN</name>
<dbReference type="Pfam" id="PF01381">
    <property type="entry name" value="HTH_3"/>
    <property type="match status" value="1"/>
</dbReference>
<evidence type="ECO:0000259" key="1">
    <source>
        <dbReference type="PROSITE" id="PS50943"/>
    </source>
</evidence>
<dbReference type="Pfam" id="PF19054">
    <property type="entry name" value="DUF5753"/>
    <property type="match status" value="1"/>
</dbReference>
<proteinExistence type="predicted"/>
<protein>
    <submittedName>
        <fullName evidence="2">Scr1 family TA system antitoxin-like transcriptional regulator</fullName>
    </submittedName>
</protein>